<accession>A0AA38VTH0</accession>
<evidence type="ECO:0000256" key="1">
    <source>
        <dbReference type="SAM" id="MobiDB-lite"/>
    </source>
</evidence>
<sequence>MESHQQPRHARFPSDDTIVSAAGPEFMAMNHPYNPSNDVLHPLKEAQFVTVEDATFPQAPGRSLSWKSSKQSGSTSEKSRLRRISSLKLSKTGTWTFEIVSLLVAIGAVASIIAVLAYYDGRPLPEWPWSITINALIAVLTTIANTGMAVPLSNGLGQLKWDRFKTGYAPLTDMEDLDDASRGALGAINLLRKLRGGVAGSFGAIAVIVALFLSPFAQQVVIYRTMMRPSDVGATNLRAMTYSWALPGLEADAAFVPILPLKAAVYNGLFAENGKPLLNLPVSCQTGNCTWEPFDTLAVCNSCVDMTQYMTRYCANGTQTGGDMSECGWSLPNGAVLNDSSIAFSMTSQFPSATGESPYSEIMKLSFMGTESQSGEAGNLQPWARQCTLQTCVQTIESAIVNGELSENVTEVTTNRTVVTTQSDSTDMEPVLITTTNDRPQTYTLTKQTQLGMQSWFAQLFADGSASRNTEYINRTLTSPSSAAVVVNLTVGISSGATFFDTDIVQAFYWNYYEYESGIDMLMHDLAASLTVSFRAIPDRTLVEAVNGTALRLESMVHVRWGFVAAPILALVLTAGFLAAAMQGSWRRGASLWKSSVLAVLFHGLDEDAREKFEEVGGLEEKKKLAKGVRVMLDERGAAGTGGLLRCENPY</sequence>
<dbReference type="EMBL" id="JANBVO010000008">
    <property type="protein sequence ID" value="KAJ9150436.1"/>
    <property type="molecule type" value="Genomic_DNA"/>
</dbReference>
<dbReference type="AlphaFoldDB" id="A0AA38VTH0"/>
<evidence type="ECO:0000313" key="3">
    <source>
        <dbReference type="EMBL" id="KAJ9150436.1"/>
    </source>
</evidence>
<feature type="transmembrane region" description="Helical" evidence="2">
    <location>
        <begin position="198"/>
        <end position="217"/>
    </location>
</feature>
<evidence type="ECO:0000313" key="4">
    <source>
        <dbReference type="Proteomes" id="UP001174694"/>
    </source>
</evidence>
<dbReference type="PANTHER" id="PTHR35394:SF6">
    <property type="entry name" value="DUF3176 DOMAIN-CONTAINING PROTEIN"/>
    <property type="match status" value="1"/>
</dbReference>
<feature type="compositionally biased region" description="Low complexity" evidence="1">
    <location>
        <begin position="63"/>
        <end position="76"/>
    </location>
</feature>
<evidence type="ECO:0000256" key="2">
    <source>
        <dbReference type="SAM" id="Phobius"/>
    </source>
</evidence>
<reference evidence="3" key="1">
    <citation type="submission" date="2022-07" db="EMBL/GenBank/DDBJ databases">
        <title>Fungi with potential for degradation of polypropylene.</title>
        <authorList>
            <person name="Gostincar C."/>
        </authorList>
    </citation>
    <scope>NUCLEOTIDE SEQUENCE</scope>
    <source>
        <strain evidence="3">EXF-13308</strain>
    </source>
</reference>
<feature type="transmembrane region" description="Helical" evidence="2">
    <location>
        <begin position="95"/>
        <end position="119"/>
    </location>
</feature>
<dbReference type="Proteomes" id="UP001174694">
    <property type="component" value="Unassembled WGS sequence"/>
</dbReference>
<feature type="transmembrane region" description="Helical" evidence="2">
    <location>
        <begin position="131"/>
        <end position="153"/>
    </location>
</feature>
<keyword evidence="2" id="KW-0812">Transmembrane</keyword>
<organism evidence="3 4">
    <name type="scientific">Pleurostoma richardsiae</name>
    <dbReference type="NCBI Taxonomy" id="41990"/>
    <lineage>
        <taxon>Eukaryota</taxon>
        <taxon>Fungi</taxon>
        <taxon>Dikarya</taxon>
        <taxon>Ascomycota</taxon>
        <taxon>Pezizomycotina</taxon>
        <taxon>Sordariomycetes</taxon>
        <taxon>Sordariomycetidae</taxon>
        <taxon>Calosphaeriales</taxon>
        <taxon>Pleurostomataceae</taxon>
        <taxon>Pleurostoma</taxon>
    </lineage>
</organism>
<proteinExistence type="predicted"/>
<comment type="caution">
    <text evidence="3">The sequence shown here is derived from an EMBL/GenBank/DDBJ whole genome shotgun (WGS) entry which is preliminary data.</text>
</comment>
<keyword evidence="2" id="KW-1133">Transmembrane helix</keyword>
<protein>
    <submittedName>
        <fullName evidence="3">DUF3176 domain-containing protein</fullName>
    </submittedName>
</protein>
<feature type="region of interest" description="Disordered" evidence="1">
    <location>
        <begin position="58"/>
        <end position="77"/>
    </location>
</feature>
<feature type="transmembrane region" description="Helical" evidence="2">
    <location>
        <begin position="561"/>
        <end position="581"/>
    </location>
</feature>
<dbReference type="PANTHER" id="PTHR35394">
    <property type="entry name" value="DUF3176 DOMAIN-CONTAINING PROTEIN"/>
    <property type="match status" value="1"/>
</dbReference>
<keyword evidence="2" id="KW-0472">Membrane</keyword>
<gene>
    <name evidence="3" type="ORF">NKR23_g3745</name>
</gene>
<name>A0AA38VTH0_9PEZI</name>
<dbReference type="Pfam" id="PF11374">
    <property type="entry name" value="DUF3176"/>
    <property type="match status" value="1"/>
</dbReference>
<keyword evidence="4" id="KW-1185">Reference proteome</keyword>
<dbReference type="InterPro" id="IPR021514">
    <property type="entry name" value="DUF3176"/>
</dbReference>